<dbReference type="CDD" id="cd19935">
    <property type="entry name" value="REC_OmpR_CusR-like"/>
    <property type="match status" value="1"/>
</dbReference>
<dbReference type="InterPro" id="IPR001789">
    <property type="entry name" value="Sig_transdc_resp-reg_receiver"/>
</dbReference>
<dbReference type="GO" id="GO:0000976">
    <property type="term" value="F:transcription cis-regulatory region binding"/>
    <property type="evidence" value="ECO:0007669"/>
    <property type="project" value="TreeGrafter"/>
</dbReference>
<reference evidence="10 11" key="1">
    <citation type="submission" date="2019-04" db="EMBL/GenBank/DDBJ databases">
        <title>Bacillus caeni sp. nov., a bacterium isolated from mangrove sediment.</title>
        <authorList>
            <person name="Huang H."/>
            <person name="Mo K."/>
            <person name="Hu Y."/>
        </authorList>
    </citation>
    <scope>NUCLEOTIDE SEQUENCE [LARGE SCALE GENOMIC DNA]</scope>
    <source>
        <strain evidence="10 11">HB172195</strain>
    </source>
</reference>
<feature type="DNA-binding region" description="OmpR/PhoB-type" evidence="7">
    <location>
        <begin position="125"/>
        <end position="223"/>
    </location>
</feature>
<dbReference type="GO" id="GO:0032993">
    <property type="term" value="C:protein-DNA complex"/>
    <property type="evidence" value="ECO:0007669"/>
    <property type="project" value="TreeGrafter"/>
</dbReference>
<dbReference type="CDD" id="cd00383">
    <property type="entry name" value="trans_reg_C"/>
    <property type="match status" value="1"/>
</dbReference>
<dbReference type="PANTHER" id="PTHR48111">
    <property type="entry name" value="REGULATOR OF RPOS"/>
    <property type="match status" value="1"/>
</dbReference>
<dbReference type="InterPro" id="IPR016032">
    <property type="entry name" value="Sig_transdc_resp-reg_C-effctor"/>
</dbReference>
<dbReference type="Pfam" id="PF00486">
    <property type="entry name" value="Trans_reg_C"/>
    <property type="match status" value="1"/>
</dbReference>
<dbReference type="InterPro" id="IPR039420">
    <property type="entry name" value="WalR-like"/>
</dbReference>
<evidence type="ECO:0000256" key="4">
    <source>
        <dbReference type="ARBA" id="ARBA00023125"/>
    </source>
</evidence>
<dbReference type="InterPro" id="IPR011006">
    <property type="entry name" value="CheY-like_superfamily"/>
</dbReference>
<dbReference type="Gene3D" id="6.10.250.690">
    <property type="match status" value="1"/>
</dbReference>
<dbReference type="GO" id="GO:0005829">
    <property type="term" value="C:cytosol"/>
    <property type="evidence" value="ECO:0007669"/>
    <property type="project" value="TreeGrafter"/>
</dbReference>
<sequence>MNILLAEDDQKLGRLLVHKLKKEFHQVDWVQDGQSAVDYAISHPYEVVILDWMMPKMSGQEVCAVLRKENCPSSILMLTARDSVDDRVIGLDSGADDYMVKPFEFNELFARIRALARRAAKPLQQETIAIGPLVLNKTAHTLRAEEQEIMLTYKEYQLMEALMINAGRVLTREQLIDKIWGIDAEVSDNNLDSLVKLTRKKLRDAKTDHVIKSVRNVGYQIGWIT</sequence>
<evidence type="ECO:0000256" key="7">
    <source>
        <dbReference type="PROSITE-ProRule" id="PRU01091"/>
    </source>
</evidence>
<dbReference type="Proteomes" id="UP000308230">
    <property type="component" value="Unassembled WGS sequence"/>
</dbReference>
<evidence type="ECO:0000256" key="3">
    <source>
        <dbReference type="ARBA" id="ARBA00023015"/>
    </source>
</evidence>
<evidence type="ECO:0000256" key="5">
    <source>
        <dbReference type="ARBA" id="ARBA00023163"/>
    </source>
</evidence>
<dbReference type="SUPFAM" id="SSF52172">
    <property type="entry name" value="CheY-like"/>
    <property type="match status" value="1"/>
</dbReference>
<keyword evidence="2" id="KW-0902">Two-component regulatory system</keyword>
<evidence type="ECO:0000313" key="11">
    <source>
        <dbReference type="Proteomes" id="UP000308230"/>
    </source>
</evidence>
<evidence type="ECO:0000259" key="8">
    <source>
        <dbReference type="PROSITE" id="PS50110"/>
    </source>
</evidence>
<dbReference type="Gene3D" id="1.10.10.10">
    <property type="entry name" value="Winged helix-like DNA-binding domain superfamily/Winged helix DNA-binding domain"/>
    <property type="match status" value="1"/>
</dbReference>
<dbReference type="SUPFAM" id="SSF46894">
    <property type="entry name" value="C-terminal effector domain of the bipartite response regulators"/>
    <property type="match status" value="1"/>
</dbReference>
<feature type="domain" description="OmpR/PhoB-type" evidence="9">
    <location>
        <begin position="125"/>
        <end position="223"/>
    </location>
</feature>
<dbReference type="PANTHER" id="PTHR48111:SF22">
    <property type="entry name" value="REGULATOR OF RPOS"/>
    <property type="match status" value="1"/>
</dbReference>
<dbReference type="FunFam" id="3.40.50.2300:FF:000002">
    <property type="entry name" value="DNA-binding response regulator PhoP"/>
    <property type="match status" value="1"/>
</dbReference>
<feature type="domain" description="Response regulatory" evidence="8">
    <location>
        <begin position="2"/>
        <end position="116"/>
    </location>
</feature>
<organism evidence="10 11">
    <name type="scientific">Exobacillus caeni</name>
    <dbReference type="NCBI Taxonomy" id="2574798"/>
    <lineage>
        <taxon>Bacteria</taxon>
        <taxon>Bacillati</taxon>
        <taxon>Bacillota</taxon>
        <taxon>Bacilli</taxon>
        <taxon>Bacillales</taxon>
        <taxon>Guptibacillaceae</taxon>
        <taxon>Exobacillus</taxon>
    </lineage>
</organism>
<dbReference type="GO" id="GO:0000156">
    <property type="term" value="F:phosphorelay response regulator activity"/>
    <property type="evidence" value="ECO:0007669"/>
    <property type="project" value="TreeGrafter"/>
</dbReference>
<evidence type="ECO:0000256" key="1">
    <source>
        <dbReference type="ARBA" id="ARBA00022553"/>
    </source>
</evidence>
<name>A0A5R9F683_9BACL</name>
<proteinExistence type="predicted"/>
<evidence type="ECO:0000259" key="9">
    <source>
        <dbReference type="PROSITE" id="PS51755"/>
    </source>
</evidence>
<comment type="caution">
    <text evidence="10">The sequence shown here is derived from an EMBL/GenBank/DDBJ whole genome shotgun (WGS) entry which is preliminary data.</text>
</comment>
<dbReference type="PROSITE" id="PS51755">
    <property type="entry name" value="OMPR_PHOB"/>
    <property type="match status" value="1"/>
</dbReference>
<dbReference type="InterPro" id="IPR001867">
    <property type="entry name" value="OmpR/PhoB-type_DNA-bd"/>
</dbReference>
<keyword evidence="11" id="KW-1185">Reference proteome</keyword>
<keyword evidence="4 7" id="KW-0238">DNA-binding</keyword>
<dbReference type="AlphaFoldDB" id="A0A5R9F683"/>
<keyword evidence="3" id="KW-0805">Transcription regulation</keyword>
<keyword evidence="5" id="KW-0804">Transcription</keyword>
<evidence type="ECO:0000313" key="10">
    <source>
        <dbReference type="EMBL" id="TLS35994.1"/>
    </source>
</evidence>
<dbReference type="InterPro" id="IPR036388">
    <property type="entry name" value="WH-like_DNA-bd_sf"/>
</dbReference>
<dbReference type="SMART" id="SM00448">
    <property type="entry name" value="REC"/>
    <property type="match status" value="1"/>
</dbReference>
<dbReference type="EMBL" id="SWLG01000014">
    <property type="protein sequence ID" value="TLS35994.1"/>
    <property type="molecule type" value="Genomic_DNA"/>
</dbReference>
<evidence type="ECO:0000256" key="6">
    <source>
        <dbReference type="PROSITE-ProRule" id="PRU00169"/>
    </source>
</evidence>
<dbReference type="OrthoDB" id="9790442at2"/>
<dbReference type="Pfam" id="PF00072">
    <property type="entry name" value="Response_reg"/>
    <property type="match status" value="1"/>
</dbReference>
<keyword evidence="1 6" id="KW-0597">Phosphoprotein</keyword>
<dbReference type="PROSITE" id="PS50110">
    <property type="entry name" value="RESPONSE_REGULATORY"/>
    <property type="match status" value="1"/>
</dbReference>
<dbReference type="SMART" id="SM00862">
    <property type="entry name" value="Trans_reg_C"/>
    <property type="match status" value="1"/>
</dbReference>
<gene>
    <name evidence="10" type="ORF">FCL54_17530</name>
</gene>
<protein>
    <submittedName>
        <fullName evidence="10">Response regulator transcription factor</fullName>
    </submittedName>
</protein>
<accession>A0A5R9F683</accession>
<dbReference type="GO" id="GO:0006355">
    <property type="term" value="P:regulation of DNA-templated transcription"/>
    <property type="evidence" value="ECO:0007669"/>
    <property type="project" value="InterPro"/>
</dbReference>
<dbReference type="RefSeq" id="WP_138128193.1">
    <property type="nucleotide sequence ID" value="NZ_SWLG01000014.1"/>
</dbReference>
<feature type="modified residue" description="4-aspartylphosphate" evidence="6">
    <location>
        <position position="51"/>
    </location>
</feature>
<dbReference type="Gene3D" id="3.40.50.2300">
    <property type="match status" value="1"/>
</dbReference>
<evidence type="ECO:0000256" key="2">
    <source>
        <dbReference type="ARBA" id="ARBA00023012"/>
    </source>
</evidence>